<organism evidence="4 5">
    <name type="scientific">Methanocella arvoryzae (strain DSM 22066 / NBRC 105507 / MRE50)</name>
    <dbReference type="NCBI Taxonomy" id="351160"/>
    <lineage>
        <taxon>Archaea</taxon>
        <taxon>Methanobacteriati</taxon>
        <taxon>Methanobacteriota</taxon>
        <taxon>Stenosarchaea group</taxon>
        <taxon>Methanomicrobia</taxon>
        <taxon>Methanocellales</taxon>
        <taxon>Methanocellaceae</taxon>
        <taxon>Methanocella</taxon>
    </lineage>
</organism>
<dbReference type="GO" id="GO:0004521">
    <property type="term" value="F:RNA endonuclease activity"/>
    <property type="evidence" value="ECO:0007669"/>
    <property type="project" value="TreeGrafter"/>
</dbReference>
<dbReference type="eggNOG" id="arCOG00541">
    <property type="taxonomic scope" value="Archaea"/>
</dbReference>
<evidence type="ECO:0000313" key="5">
    <source>
        <dbReference type="Proteomes" id="UP000000663"/>
    </source>
</evidence>
<sequence length="432" mass="48674">MLWTIAWHPGFFSFYTEVISIQISIHGAGREVGRSAFLIDDKILLDYGIKPSDPPEYPQGDVRPEVVVVSHGHLDHCGVVPNLMDLEPKVIATPPTKQLTRLLAEDTMEIAESSHALVPFDPADMRQLLRLTREMEYLDAYEHDNHTITLFDAGHIPGSSLVYVENGKQSLLYTGDIKNTDTRLLRGSKIHYPEADALMIESTYFGKDHPDRQKLEEKFIESIRYTLDIGGNVVIPSFAIGRTQEILLILKEHRIPSYVDGMGREVTDIFLKEPEYLRDPGRLRSAYGYSTTVKGSMRKSLMDEPCVVVTTAGMLNGGPVLTYLKKIYDNPKNKVILTGYQVENTNGRTALNTGTMDLDGEIVKLRCQLEQYSFSAHSGESELKAIVKHMVDRGTTDVFCVHGDRTEEFAAWIRQEYDVNAYAPKIGDEYLI</sequence>
<dbReference type="Proteomes" id="UP000000663">
    <property type="component" value="Chromosome"/>
</dbReference>
<dbReference type="InterPro" id="IPR050698">
    <property type="entry name" value="MBL"/>
</dbReference>
<accession>Q0W8H2</accession>
<dbReference type="Gene3D" id="3.60.15.10">
    <property type="entry name" value="Ribonuclease Z/Hydroxyacylglutathione hydrolase-like"/>
    <property type="match status" value="1"/>
</dbReference>
<proteinExistence type="predicted"/>
<dbReference type="Pfam" id="PF00753">
    <property type="entry name" value="Lactamase_B"/>
    <property type="match status" value="1"/>
</dbReference>
<reference evidence="4 5" key="1">
    <citation type="journal article" date="2006" name="Science">
        <title>Genome of rice cluster I archaea -- the key methane producers in the rice rhizosphere.</title>
        <authorList>
            <person name="Erkel C."/>
            <person name="Kube M."/>
            <person name="Reinhardt R."/>
            <person name="Liesack W."/>
        </authorList>
    </citation>
    <scope>NUCLEOTIDE SEQUENCE [LARGE SCALE GENOMIC DNA]</scope>
    <source>
        <strain evidence="5">DSM 22066 / NBRC 105507 / MRE50</strain>
    </source>
</reference>
<dbReference type="PANTHER" id="PTHR11203:SF52">
    <property type="entry name" value="MRNA 3-END PROCESSING FACTOR"/>
    <property type="match status" value="1"/>
</dbReference>
<evidence type="ECO:0000259" key="3">
    <source>
        <dbReference type="SMART" id="SM01027"/>
    </source>
</evidence>
<dbReference type="PANTHER" id="PTHR11203">
    <property type="entry name" value="CLEAVAGE AND POLYADENYLATION SPECIFICITY FACTOR FAMILY MEMBER"/>
    <property type="match status" value="1"/>
</dbReference>
<dbReference type="InterPro" id="IPR036866">
    <property type="entry name" value="RibonucZ/Hydroxyglut_hydro"/>
</dbReference>
<dbReference type="InterPro" id="IPR011108">
    <property type="entry name" value="RMMBL"/>
</dbReference>
<feature type="domain" description="Beta-Casp" evidence="3">
    <location>
        <begin position="243"/>
        <end position="350"/>
    </location>
</feature>
<dbReference type="CDD" id="cd16295">
    <property type="entry name" value="TTHA0252-CPSF-like_MBL-fold"/>
    <property type="match status" value="1"/>
</dbReference>
<protein>
    <submittedName>
        <fullName evidence="4">mRNA 3-end processing factor</fullName>
    </submittedName>
</protein>
<dbReference type="EMBL" id="AM114193">
    <property type="protein sequence ID" value="CAJ35321.1"/>
    <property type="molecule type" value="Genomic_DNA"/>
</dbReference>
<dbReference type="SMART" id="SM01027">
    <property type="entry name" value="Beta-Casp"/>
    <property type="match status" value="1"/>
</dbReference>
<dbReference type="KEGG" id="rci:LRC353"/>
<dbReference type="SMART" id="SM00849">
    <property type="entry name" value="Lactamase_B"/>
    <property type="match status" value="1"/>
</dbReference>
<name>Q0W8H2_METAR</name>
<dbReference type="STRING" id="351160.LRC353"/>
<dbReference type="GeneID" id="5144408"/>
<evidence type="ECO:0000259" key="2">
    <source>
        <dbReference type="SMART" id="SM00849"/>
    </source>
</evidence>
<dbReference type="Gene3D" id="3.40.50.10890">
    <property type="match status" value="1"/>
</dbReference>
<keyword evidence="1" id="KW-0378">Hydrolase</keyword>
<evidence type="ECO:0000313" key="4">
    <source>
        <dbReference type="EMBL" id="CAJ35321.1"/>
    </source>
</evidence>
<dbReference type="PATRIC" id="fig|351160.9.peg.2929"/>
<dbReference type="InterPro" id="IPR001279">
    <property type="entry name" value="Metallo-B-lactamas"/>
</dbReference>
<feature type="domain" description="Metallo-beta-lactamase" evidence="2">
    <location>
        <begin position="33"/>
        <end position="223"/>
    </location>
</feature>
<dbReference type="RefSeq" id="WP_012037170.1">
    <property type="nucleotide sequence ID" value="NC_009464.1"/>
</dbReference>
<dbReference type="Pfam" id="PF07521">
    <property type="entry name" value="RMMBL"/>
    <property type="match status" value="1"/>
</dbReference>
<dbReference type="GO" id="GO:0016787">
    <property type="term" value="F:hydrolase activity"/>
    <property type="evidence" value="ECO:0007669"/>
    <property type="project" value="UniProtKB-KW"/>
</dbReference>
<evidence type="ECO:0000256" key="1">
    <source>
        <dbReference type="ARBA" id="ARBA00022801"/>
    </source>
</evidence>
<dbReference type="SUPFAM" id="SSF56281">
    <property type="entry name" value="Metallo-hydrolase/oxidoreductase"/>
    <property type="match status" value="1"/>
</dbReference>
<dbReference type="InterPro" id="IPR022712">
    <property type="entry name" value="Beta_Casp"/>
</dbReference>
<dbReference type="AlphaFoldDB" id="Q0W8H2"/>
<keyword evidence="5" id="KW-1185">Reference proteome</keyword>
<gene>
    <name evidence="4" type="ORF">LRC353</name>
</gene>
<dbReference type="Pfam" id="PF10996">
    <property type="entry name" value="Beta-Casp"/>
    <property type="match status" value="1"/>
</dbReference>